<organism evidence="2">
    <name type="scientific">hydrothermal vent metagenome</name>
    <dbReference type="NCBI Taxonomy" id="652676"/>
    <lineage>
        <taxon>unclassified sequences</taxon>
        <taxon>metagenomes</taxon>
        <taxon>ecological metagenomes</taxon>
    </lineage>
</organism>
<gene>
    <name evidence="2" type="ORF">MNBD_GAMMA23-1530</name>
</gene>
<keyword evidence="1" id="KW-0175">Coiled coil</keyword>
<evidence type="ECO:0000256" key="1">
    <source>
        <dbReference type="SAM" id="Coils"/>
    </source>
</evidence>
<dbReference type="AlphaFoldDB" id="A0A3B1B0C0"/>
<protein>
    <recommendedName>
        <fullName evidence="3">Heavy metal RND efflux outer membrane protein, CzcC family</fullName>
    </recommendedName>
</protein>
<dbReference type="InterPro" id="IPR003423">
    <property type="entry name" value="OMP_efflux"/>
</dbReference>
<evidence type="ECO:0008006" key="3">
    <source>
        <dbReference type="Google" id="ProtNLM"/>
    </source>
</evidence>
<dbReference type="SUPFAM" id="SSF56954">
    <property type="entry name" value="Outer membrane efflux proteins (OEP)"/>
    <property type="match status" value="1"/>
</dbReference>
<name>A0A3B1B0C0_9ZZZZ</name>
<dbReference type="EMBL" id="UOFT01000066">
    <property type="protein sequence ID" value="VAW98526.1"/>
    <property type="molecule type" value="Genomic_DNA"/>
</dbReference>
<accession>A0A3B1B0C0</accession>
<reference evidence="2" key="1">
    <citation type="submission" date="2018-06" db="EMBL/GenBank/DDBJ databases">
        <authorList>
            <person name="Zhirakovskaya E."/>
        </authorList>
    </citation>
    <scope>NUCLEOTIDE SEQUENCE</scope>
</reference>
<sequence length="430" mass="48576">MFLTCKRFIRSVLVTAVLVNVSLANSYANSADTTKFKPASTELRQFIQSAYSRHPRLMAAEAELEAVKSQYSAATMAIYNPELELDTEKTTIRTSTIGFSQTIDWGDQQGANTKIAKQRLVAAQAGFQQQRQKLIRELLATLINYKNKSRLAELSKQRMKIMKNFYSLAKRKHAAGDLNQVELDLAQLAYSESVLNNARIMAEQVSAEQNYYALYSFQSMGSDISFPELSYAFQNVNLPPNLNAFLLTLPQMRALRANVEASKNTIALREGQSSADPTIALRGGKEDKESLVGFTISIPLNVRNSFTAEIEVARKEYLQAEQLAQQAYRNLQGRIRSQTKHYQLTQHAWQLWQSAGQVSMNRQLKLLNRLWRAGDLSTTDYLVQIKQNLNTQSAGIELHSTLWFSWLAWLDATAQIESWLELKPTSQLGS</sequence>
<dbReference type="InterPro" id="IPR010131">
    <property type="entry name" value="MdtP/NodT-like"/>
</dbReference>
<dbReference type="PANTHER" id="PTHR30203:SF24">
    <property type="entry name" value="BLR4935 PROTEIN"/>
    <property type="match status" value="1"/>
</dbReference>
<dbReference type="GO" id="GO:0015562">
    <property type="term" value="F:efflux transmembrane transporter activity"/>
    <property type="evidence" value="ECO:0007669"/>
    <property type="project" value="InterPro"/>
</dbReference>
<dbReference type="Gene3D" id="1.20.1600.10">
    <property type="entry name" value="Outer membrane efflux proteins (OEP)"/>
    <property type="match status" value="1"/>
</dbReference>
<feature type="coiled-coil region" evidence="1">
    <location>
        <begin position="303"/>
        <end position="330"/>
    </location>
</feature>
<evidence type="ECO:0000313" key="2">
    <source>
        <dbReference type="EMBL" id="VAW98526.1"/>
    </source>
</evidence>
<proteinExistence type="predicted"/>
<dbReference type="PANTHER" id="PTHR30203">
    <property type="entry name" value="OUTER MEMBRANE CATION EFFLUX PROTEIN"/>
    <property type="match status" value="1"/>
</dbReference>
<dbReference type="Pfam" id="PF02321">
    <property type="entry name" value="OEP"/>
    <property type="match status" value="1"/>
</dbReference>